<dbReference type="STRING" id="10228.B3SBV2"/>
<dbReference type="PANTHER" id="PTHR10292:SF11">
    <property type="entry name" value="CLATHRIN HEAVY CHAIN LINKER DOMAIN-CONTAINING PROTEIN 1"/>
    <property type="match status" value="1"/>
</dbReference>
<dbReference type="Pfam" id="PF13838">
    <property type="entry name" value="Clathrin_H_link"/>
    <property type="match status" value="1"/>
</dbReference>
<feature type="domain" description="Translin-associated factor X-interacting protein 1 N-terminal" evidence="3">
    <location>
        <begin position="44"/>
        <end position="156"/>
    </location>
</feature>
<protein>
    <recommendedName>
        <fullName evidence="3">Translin-associated factor X-interacting protein 1 N-terminal domain-containing protein</fullName>
    </recommendedName>
</protein>
<feature type="coiled-coil region" evidence="2">
    <location>
        <begin position="89"/>
        <end position="120"/>
    </location>
</feature>
<dbReference type="OMA" id="EYINCAL"/>
<evidence type="ECO:0000313" key="4">
    <source>
        <dbReference type="EMBL" id="EDV19852.1"/>
    </source>
</evidence>
<reference evidence="4 5" key="1">
    <citation type="journal article" date="2008" name="Nature">
        <title>The Trichoplax genome and the nature of placozoans.</title>
        <authorList>
            <person name="Srivastava M."/>
            <person name="Begovic E."/>
            <person name="Chapman J."/>
            <person name="Putnam N.H."/>
            <person name="Hellsten U."/>
            <person name="Kawashima T."/>
            <person name="Kuo A."/>
            <person name="Mitros T."/>
            <person name="Salamov A."/>
            <person name="Carpenter M.L."/>
            <person name="Signorovitch A.Y."/>
            <person name="Moreno M.A."/>
            <person name="Kamm K."/>
            <person name="Grimwood J."/>
            <person name="Schmutz J."/>
            <person name="Shapiro H."/>
            <person name="Grigoriev I.V."/>
            <person name="Buss L.W."/>
            <person name="Schierwater B."/>
            <person name="Dellaporta S.L."/>
            <person name="Rokhsar D.S."/>
        </authorList>
    </citation>
    <scope>NUCLEOTIDE SEQUENCE [LARGE SCALE GENOMIC DNA]</scope>
    <source>
        <strain evidence="4 5">Grell-BS-1999</strain>
    </source>
</reference>
<dbReference type="CTD" id="6758908"/>
<dbReference type="InterPro" id="IPR032755">
    <property type="entry name" value="TSNAXIP1_N"/>
</dbReference>
<dbReference type="Pfam" id="PF15739">
    <property type="entry name" value="TSNAXIP1_N"/>
    <property type="match status" value="1"/>
</dbReference>
<dbReference type="FunCoup" id="B3SBV2">
    <property type="interactions" value="162"/>
</dbReference>
<evidence type="ECO:0000256" key="1">
    <source>
        <dbReference type="ARBA" id="ARBA00023054"/>
    </source>
</evidence>
<evidence type="ECO:0000313" key="5">
    <source>
        <dbReference type="Proteomes" id="UP000009022"/>
    </source>
</evidence>
<dbReference type="OrthoDB" id="2113814at2759"/>
<proteinExistence type="predicted"/>
<dbReference type="InterPro" id="IPR012331">
    <property type="entry name" value="Clathrin_H-chain_linker"/>
</dbReference>
<keyword evidence="5" id="KW-1185">Reference proteome</keyword>
<dbReference type="RefSeq" id="XP_002117722.1">
    <property type="nucleotide sequence ID" value="XM_002117686.1"/>
</dbReference>
<dbReference type="AlphaFoldDB" id="B3SBV2"/>
<gene>
    <name evidence="4" type="ORF">TRIADDRAFT_61746</name>
</gene>
<dbReference type="SUPFAM" id="SSF48371">
    <property type="entry name" value="ARM repeat"/>
    <property type="match status" value="2"/>
</dbReference>
<dbReference type="GeneID" id="6758908"/>
<dbReference type="PANTHER" id="PTHR10292">
    <property type="entry name" value="CLATHRIN HEAVY CHAIN RELATED"/>
    <property type="match status" value="1"/>
</dbReference>
<dbReference type="KEGG" id="tad:TRIADDRAFT_61746"/>
<evidence type="ECO:0000256" key="2">
    <source>
        <dbReference type="SAM" id="Coils"/>
    </source>
</evidence>
<keyword evidence="1 2" id="KW-0175">Coiled coil</keyword>
<dbReference type="EMBL" id="DS985266">
    <property type="protein sequence ID" value="EDV19852.1"/>
    <property type="molecule type" value="Genomic_DNA"/>
</dbReference>
<sequence>MENFKVPRERPRLLSPIIDEIGNFDHGEDRVEDKEKQSIKRLQNILDQELEKVKNTSNSDHQSRKKRFLVHKQVLGHLLEHVTSYKDILAIIKAQYENVIDHLEQEKEEAILSASKLKSLTYTQATLGKKRNDIIRKDREMRTINKKVVTKLEKNFLGYAPGISKKDVDNVKALRQELDKCESDIQEIKDTENIKFASKEIQATLKKQWATKEDNYRGIVDDHQQLAIKGHMYKVASEALQTCLLQSGSNESLIDFESTLKVLKNVIESYHGTYDLQMAKSNLFDEDDPTKEKEAEIILEYIEAFNVLFQDKHYEQAAIHAANSPRGVLRTTQTLNRFKEAKKQASCRSPLLAYCEAIMSSAEAVSHRPTVNDSIEYINCALTEGRDDLVVHWIAQGQLTLSEVMGDIILSFSNNETDLNDFVNRAIHPFRKYTMYVTLAQSIYSQCECHKKVTHCYHKRGLYQNLLAYCQEVNYTIKDFTQLLSEFPVFEVSKLLCRRESNSFAPLSVHQVVNLLHDLNKWDVIENLLQFIYDETNSNLLPLVIQEISVTQRQWQQVIHIAANLGLHEIVRRP</sequence>
<feature type="coiled-coil region" evidence="2">
    <location>
        <begin position="32"/>
        <end position="59"/>
    </location>
</feature>
<accession>B3SBV2</accession>
<evidence type="ECO:0000259" key="3">
    <source>
        <dbReference type="Pfam" id="PF15739"/>
    </source>
</evidence>
<dbReference type="Gene3D" id="1.25.40.30">
    <property type="match status" value="1"/>
</dbReference>
<dbReference type="PhylomeDB" id="B3SBV2"/>
<organism evidence="4 5">
    <name type="scientific">Trichoplax adhaerens</name>
    <name type="common">Trichoplax reptans</name>
    <dbReference type="NCBI Taxonomy" id="10228"/>
    <lineage>
        <taxon>Eukaryota</taxon>
        <taxon>Metazoa</taxon>
        <taxon>Placozoa</taxon>
        <taxon>Uniplacotomia</taxon>
        <taxon>Trichoplacea</taxon>
        <taxon>Trichoplacidae</taxon>
        <taxon>Trichoplax</taxon>
    </lineage>
</organism>
<dbReference type="Proteomes" id="UP000009022">
    <property type="component" value="Unassembled WGS sequence"/>
</dbReference>
<dbReference type="InterPro" id="IPR016024">
    <property type="entry name" value="ARM-type_fold"/>
</dbReference>
<name>B3SBV2_TRIAD</name>
<dbReference type="eggNOG" id="KOG0985">
    <property type="taxonomic scope" value="Eukaryota"/>
</dbReference>
<dbReference type="InParanoid" id="B3SBV2"/>
<dbReference type="HOGENOM" id="CLU_033164_0_0_1"/>